<keyword evidence="7 9" id="KW-0624">Polysaccharide degradation</keyword>
<keyword evidence="4" id="KW-1015">Disulfide bond</keyword>
<comment type="similarity">
    <text evidence="9">Belongs to the glycosyl hydrolase family 6.</text>
</comment>
<dbReference type="SMART" id="SM00637">
    <property type="entry name" value="CBD_II"/>
    <property type="match status" value="1"/>
</dbReference>
<dbReference type="PRINTS" id="PR00733">
    <property type="entry name" value="GLHYDRLASE6"/>
</dbReference>
<keyword evidence="2 9" id="KW-0378">Hydrolase</keyword>
<evidence type="ECO:0000256" key="7">
    <source>
        <dbReference type="ARBA" id="ARBA00023326"/>
    </source>
</evidence>
<dbReference type="GO" id="GO:0016787">
    <property type="term" value="F:hydrolase activity"/>
    <property type="evidence" value="ECO:0007669"/>
    <property type="project" value="UniProtKB-KW"/>
</dbReference>
<dbReference type="InterPro" id="IPR001919">
    <property type="entry name" value="CBD2"/>
</dbReference>
<dbReference type="Gene3D" id="2.60.40.290">
    <property type="match status" value="1"/>
</dbReference>
<dbReference type="Pfam" id="PF01341">
    <property type="entry name" value="Glyco_hydro_6"/>
    <property type="match status" value="1"/>
</dbReference>
<evidence type="ECO:0000313" key="11">
    <source>
        <dbReference type="EMBL" id="MDQ7879143.1"/>
    </source>
</evidence>
<dbReference type="InterPro" id="IPR036434">
    <property type="entry name" value="Beta_cellobiohydrolase_sf"/>
</dbReference>
<feature type="active site" evidence="8">
    <location>
        <position position="126"/>
    </location>
</feature>
<dbReference type="Proteomes" id="UP001235133">
    <property type="component" value="Unassembled WGS sequence"/>
</dbReference>
<dbReference type="InterPro" id="IPR001524">
    <property type="entry name" value="Glyco_hydro_6_CS"/>
</dbReference>
<evidence type="ECO:0000256" key="9">
    <source>
        <dbReference type="RuleBase" id="RU361186"/>
    </source>
</evidence>
<organism evidence="11 12">
    <name type="scientific">Microbacterium psychrotolerans</name>
    <dbReference type="NCBI Taxonomy" id="3068321"/>
    <lineage>
        <taxon>Bacteria</taxon>
        <taxon>Bacillati</taxon>
        <taxon>Actinomycetota</taxon>
        <taxon>Actinomycetes</taxon>
        <taxon>Micrococcales</taxon>
        <taxon>Microbacteriaceae</taxon>
        <taxon>Microbacterium</taxon>
    </lineage>
</organism>
<comment type="caution">
    <text evidence="11">The sequence shown here is derived from an EMBL/GenBank/DDBJ whole genome shotgun (WGS) entry which is preliminary data.</text>
</comment>
<dbReference type="InterPro" id="IPR012291">
    <property type="entry name" value="CBM2_carb-bd_dom_sf"/>
</dbReference>
<evidence type="ECO:0000313" key="12">
    <source>
        <dbReference type="Proteomes" id="UP001235133"/>
    </source>
</evidence>
<dbReference type="InterPro" id="IPR016288">
    <property type="entry name" value="Beta_cellobiohydrolase"/>
</dbReference>
<evidence type="ECO:0000256" key="5">
    <source>
        <dbReference type="ARBA" id="ARBA00023277"/>
    </source>
</evidence>
<dbReference type="EC" id="3.2.1.-" evidence="9"/>
<evidence type="ECO:0000256" key="6">
    <source>
        <dbReference type="ARBA" id="ARBA00023295"/>
    </source>
</evidence>
<protein>
    <recommendedName>
        <fullName evidence="9">Glucanase</fullName>
        <ecNumber evidence="9">3.2.1.-</ecNumber>
    </recommendedName>
</protein>
<evidence type="ECO:0000256" key="1">
    <source>
        <dbReference type="ARBA" id="ARBA00022729"/>
    </source>
</evidence>
<keyword evidence="1" id="KW-0732">Signal</keyword>
<dbReference type="EMBL" id="JAVFWO010000004">
    <property type="protein sequence ID" value="MDQ7879143.1"/>
    <property type="molecule type" value="Genomic_DNA"/>
</dbReference>
<evidence type="ECO:0000256" key="8">
    <source>
        <dbReference type="PROSITE-ProRule" id="PRU10056"/>
    </source>
</evidence>
<keyword evidence="6 9" id="KW-0326">Glycosidase</keyword>
<dbReference type="PANTHER" id="PTHR34876">
    <property type="match status" value="1"/>
</dbReference>
<evidence type="ECO:0000256" key="3">
    <source>
        <dbReference type="ARBA" id="ARBA00023001"/>
    </source>
</evidence>
<gene>
    <name evidence="11" type="ORF">Q9R08_14230</name>
</gene>
<dbReference type="PANTHER" id="PTHR34876:SF4">
    <property type="entry name" value="1,4-BETA-D-GLUCAN CELLOBIOHYDROLASE C-RELATED"/>
    <property type="match status" value="1"/>
</dbReference>
<keyword evidence="12" id="KW-1185">Reference proteome</keyword>
<dbReference type="PROSITE" id="PS00655">
    <property type="entry name" value="GLYCOSYL_HYDROL_F6_1"/>
    <property type="match status" value="1"/>
</dbReference>
<reference evidence="11 12" key="1">
    <citation type="submission" date="2023-08" db="EMBL/GenBank/DDBJ databases">
        <title>Microbacterium psychrotolerans sp. nov., a psychrotolerant bacterium isolated from soil in Heilongjiang Province, China.</title>
        <authorList>
            <person name="An P."/>
            <person name="Zhao D."/>
            <person name="Xiang H."/>
        </authorList>
    </citation>
    <scope>NUCLEOTIDE SEQUENCE [LARGE SCALE GENOMIC DNA]</scope>
    <source>
        <strain evidence="11 12">QXD-8</strain>
    </source>
</reference>
<keyword evidence="3 9" id="KW-0136">Cellulose degradation</keyword>
<evidence type="ECO:0000256" key="2">
    <source>
        <dbReference type="ARBA" id="ARBA00022801"/>
    </source>
</evidence>
<evidence type="ECO:0000259" key="10">
    <source>
        <dbReference type="SMART" id="SM00637"/>
    </source>
</evidence>
<accession>A0ABU0Z3H5</accession>
<evidence type="ECO:0000256" key="4">
    <source>
        <dbReference type="ARBA" id="ARBA00023157"/>
    </source>
</evidence>
<dbReference type="RefSeq" id="WP_308868757.1">
    <property type="nucleotide sequence ID" value="NZ_JAVFWO010000004.1"/>
</dbReference>
<proteinExistence type="inferred from homology"/>
<keyword evidence="5 9" id="KW-0119">Carbohydrate metabolism</keyword>
<sequence>MTPHPARLRLRSRGRILALGAVAALAIGLAVPLSTGAAAAEEVDADSGLVGSELYVNPWSTTLEAAQSLTGQARDDAQLLGSIASADWFTSGTPAEVEAAVDDVVTAAAAQGRMPVLVAYNLPFRDCAQYSAGGAADTAAYAAWIDGFAAGIGDRAATVILEPDGLGIIPHYVTLDGQHEWCQPAEVPADTAAAERFAQLNHAVDAIGALPAASVYLDGTGASWLNVGEISDRLIKGGVQDADGFFLNASNYQFTANSTAFGTWISQCLAYVTEVNPGDFGSCGNQYWNGGPANDWTGVAISQYSEWSADAADPALNTSGVDSRYELILGGVEATTHFVIDTSRNGLGPWQYPVGAYPANEDWCNPPDRGLGLRPDTTTDVPLVDAYLWIKVPGESDGKCYRGTAGPLDPERGIEDPAAGQWFVEQARELIALADPPIAPLDCHVAWVADPAESSFSATVRLSGAVADRWTLAFAVPEGQTVTKATRAVVVQDDGIVTVSGATKKAGNAPDTVIHAKGAASTPWQFLLDGLACTS</sequence>
<feature type="domain" description="CBM2" evidence="10">
    <location>
        <begin position="443"/>
        <end position="533"/>
    </location>
</feature>
<name>A0ABU0Z3H5_9MICO</name>
<dbReference type="Gene3D" id="3.20.20.40">
    <property type="entry name" value="1, 4-beta cellobiohydrolase"/>
    <property type="match status" value="1"/>
</dbReference>
<dbReference type="SUPFAM" id="SSF51989">
    <property type="entry name" value="Glycosyl hydrolases family 6, cellulases"/>
    <property type="match status" value="1"/>
</dbReference>